<reference evidence="2 3" key="1">
    <citation type="submission" date="2015-12" db="EMBL/GenBank/DDBJ databases">
        <title>The genome of Folsomia candida.</title>
        <authorList>
            <person name="Faddeeva A."/>
            <person name="Derks M.F."/>
            <person name="Anvar Y."/>
            <person name="Smit S."/>
            <person name="Van Straalen N."/>
            <person name="Roelofs D."/>
        </authorList>
    </citation>
    <scope>NUCLEOTIDE SEQUENCE [LARGE SCALE GENOMIC DNA]</scope>
    <source>
        <strain evidence="2 3">VU population</strain>
        <tissue evidence="2">Whole body</tissue>
    </source>
</reference>
<feature type="transmembrane region" description="Helical" evidence="1">
    <location>
        <begin position="70"/>
        <end position="88"/>
    </location>
</feature>
<feature type="transmembrane region" description="Helical" evidence="1">
    <location>
        <begin position="312"/>
        <end position="330"/>
    </location>
</feature>
<evidence type="ECO:0000313" key="2">
    <source>
        <dbReference type="EMBL" id="OXA54309.1"/>
    </source>
</evidence>
<keyword evidence="3" id="KW-1185">Reference proteome</keyword>
<gene>
    <name evidence="2" type="ORF">Fcan01_11006</name>
</gene>
<dbReference type="Proteomes" id="UP000198287">
    <property type="component" value="Unassembled WGS sequence"/>
</dbReference>
<keyword evidence="1" id="KW-1133">Transmembrane helix</keyword>
<feature type="transmembrane region" description="Helical" evidence="1">
    <location>
        <begin position="229"/>
        <end position="250"/>
    </location>
</feature>
<proteinExistence type="predicted"/>
<protein>
    <recommendedName>
        <fullName evidence="4">Gustatory receptor</fullName>
    </recommendedName>
</protein>
<keyword evidence="1" id="KW-0812">Transmembrane</keyword>
<dbReference type="AlphaFoldDB" id="A0A226EA25"/>
<keyword evidence="1" id="KW-0472">Membrane</keyword>
<organism evidence="2 3">
    <name type="scientific">Folsomia candida</name>
    <name type="common">Springtail</name>
    <dbReference type="NCBI Taxonomy" id="158441"/>
    <lineage>
        <taxon>Eukaryota</taxon>
        <taxon>Metazoa</taxon>
        <taxon>Ecdysozoa</taxon>
        <taxon>Arthropoda</taxon>
        <taxon>Hexapoda</taxon>
        <taxon>Collembola</taxon>
        <taxon>Entomobryomorpha</taxon>
        <taxon>Isotomoidea</taxon>
        <taxon>Isotomidae</taxon>
        <taxon>Proisotominae</taxon>
        <taxon>Folsomia</taxon>
    </lineage>
</organism>
<dbReference type="EMBL" id="LNIX01000005">
    <property type="protein sequence ID" value="OXA54309.1"/>
    <property type="molecule type" value="Genomic_DNA"/>
</dbReference>
<comment type="caution">
    <text evidence="2">The sequence shown here is derived from an EMBL/GenBank/DDBJ whole genome shotgun (WGS) entry which is preliminary data.</text>
</comment>
<evidence type="ECO:0000313" key="3">
    <source>
        <dbReference type="Proteomes" id="UP000198287"/>
    </source>
</evidence>
<evidence type="ECO:0008006" key="4">
    <source>
        <dbReference type="Google" id="ProtNLM"/>
    </source>
</evidence>
<evidence type="ECO:0000256" key="1">
    <source>
        <dbReference type="SAM" id="Phobius"/>
    </source>
</evidence>
<accession>A0A226EA25</accession>
<feature type="transmembrane region" description="Helical" evidence="1">
    <location>
        <begin position="166"/>
        <end position="189"/>
    </location>
</feature>
<feature type="transmembrane region" description="Helical" evidence="1">
    <location>
        <begin position="385"/>
        <end position="406"/>
    </location>
</feature>
<sequence>MLKARRLSRIVETKSSSLFRSIFLPHEWTKSFKNLINAGNFIVALPFSWVPGWRISQYTSGRLKSVEKTWRIIFITFFISCSTLDLFYRGHYSIYCDYSSMENKEIMETNLDLISRLGCTILSWDIFQRRDKHVAFVNHLLISYERFETRKRNFGGYERQRNPGMYLYLVIAFPTSVIFPVVGSLGAYLQARNSGRFWGSRLIPPRIYNSYPGIVCYSLYELCIVYSNVYNLLFFSAIAIMYATLTVNYVRDLISRVRFTPGKYIRSYQGLQILNAYNLEILSKYMWPSAQNIILLCHVCINVILVLTHKSLPWGIFGMMLAGFIMISLFEHNCIKKNAQLYEESKRLIEIVSITKNCRQMKVAKSLQPLKVYMGSFYFFKMRTFMTYLATVVDYTITVLVTIRFYRPARR</sequence>
<feature type="transmembrane region" description="Helical" evidence="1">
    <location>
        <begin position="285"/>
        <end position="306"/>
    </location>
</feature>
<feature type="transmembrane region" description="Helical" evidence="1">
    <location>
        <begin position="34"/>
        <end position="50"/>
    </location>
</feature>
<name>A0A226EA25_FOLCA</name>